<dbReference type="PANTHER" id="PTHR11468">
    <property type="entry name" value="GLYCOGEN PHOSPHORYLASE"/>
    <property type="match status" value="1"/>
</dbReference>
<dbReference type="PROSITE" id="PS00102">
    <property type="entry name" value="PHOSPHORYLASE"/>
    <property type="match status" value="1"/>
</dbReference>
<dbReference type="PANTHER" id="PTHR11468:SF3">
    <property type="entry name" value="GLYCOGEN PHOSPHORYLASE, LIVER FORM"/>
    <property type="match status" value="1"/>
</dbReference>
<dbReference type="AlphaFoldDB" id="A0A1J5RZR4"/>
<dbReference type="CDD" id="cd04300">
    <property type="entry name" value="GT35_Glycogen_Phosphorylase"/>
    <property type="match status" value="1"/>
</dbReference>
<dbReference type="GO" id="GO:0005737">
    <property type="term" value="C:cytoplasm"/>
    <property type="evidence" value="ECO:0007669"/>
    <property type="project" value="TreeGrafter"/>
</dbReference>
<comment type="similarity">
    <text evidence="3">Belongs to the glycogen phosphorylase family.</text>
</comment>
<sequence length="852" mass="95980">MTVPVKAAVKPNVKAAVTSETKPKKSAKSKASTTPKLPSIEQALQNHLMYSSFKTVNATTPRDWYEASSYTVRDHVVERWIKTAESYYKNDPKRVYYLSLEFLIGRMLSNAALNLGIKDELKAGLDALGQNLENTVEMETDAALGNGGLGRLAACFLDSMATMDIPATGYGIRYEYGMFKQTIENGQQIENPDNWLRYQNIWEFQRPEVTYVIKFYGNVVEFPMDHGCTGQHWVNAEHVLAMAYDMPVPGYGTETVNNLRLWSAKAAREFDLSHFNDGNYERAVEERDGTENISKVLYPNDASVLGKELRLKQQYFFVSASIQDILRRFLAEHKIKSEDDWKLLPEKVAIQLNDTHPSIGVAEMMYQLVDEHHLSWAMAWSLVGKIFAYTNHTLMPEALETWSVELFGRLLPRHLGIIYRINHEFLHMVNHHFPGETDLLSRVSIIDETHGRRIRMAHLAVVGSHTVNGVAALHSELLKTTLFADFDRIYPGKLTNVTNGITPRRWLNQANPALTSLIETAIGNGFKKDLSEIKKLKPLADDADFRKAFAQVKHANKVRLAAKIEKATGVKLNTNSLFDVQIKRIHEYKRQLLNVLHVITLYNRIRRGEKGITPRTVIFGGKAAPGYWMAKQIIRLINDVAEIINDDLAVGDQLKVVFYPNYEVSAAEILFPGSDLSEQISTAGTEASGTGNMKMALNGALTIGTLDGANVEIKEEVSDENIFIFGLTTPQVAEAKANGYNPRHYYDTNPELKQVLDMIGSGFFSVEEPDRYQAIVNNLLINGDQYLLLADYASYIETQDKVGKTYQNQDEWTRMAILNVANMAKFSSDRAISDYANNIWHVGYNAKAKATK</sequence>
<evidence type="ECO:0000313" key="11">
    <source>
        <dbReference type="EMBL" id="OIQ97407.1"/>
    </source>
</evidence>
<keyword evidence="8" id="KW-0663">Pyridoxal phosphate</keyword>
<evidence type="ECO:0000256" key="10">
    <source>
        <dbReference type="SAM" id="MobiDB-lite"/>
    </source>
</evidence>
<dbReference type="EMBL" id="MLJW01000133">
    <property type="protein sequence ID" value="OIQ97407.1"/>
    <property type="molecule type" value="Genomic_DNA"/>
</dbReference>
<evidence type="ECO:0000256" key="7">
    <source>
        <dbReference type="ARBA" id="ARBA00022679"/>
    </source>
</evidence>
<dbReference type="GO" id="GO:0008184">
    <property type="term" value="F:glycogen phosphorylase activity"/>
    <property type="evidence" value="ECO:0007669"/>
    <property type="project" value="InterPro"/>
</dbReference>
<comment type="catalytic activity">
    <reaction evidence="1">
        <text>[(1-&gt;4)-alpha-D-glucosyl](n) + phosphate = [(1-&gt;4)-alpha-D-glucosyl](n-1) + alpha-D-glucose 1-phosphate</text>
        <dbReference type="Rhea" id="RHEA:41732"/>
        <dbReference type="Rhea" id="RHEA-COMP:9584"/>
        <dbReference type="Rhea" id="RHEA-COMP:9586"/>
        <dbReference type="ChEBI" id="CHEBI:15444"/>
        <dbReference type="ChEBI" id="CHEBI:43474"/>
        <dbReference type="ChEBI" id="CHEBI:58601"/>
        <dbReference type="EC" id="2.4.1.1"/>
    </reaction>
</comment>
<evidence type="ECO:0000256" key="4">
    <source>
        <dbReference type="ARBA" id="ARBA00012591"/>
    </source>
</evidence>
<dbReference type="SUPFAM" id="SSF53756">
    <property type="entry name" value="UDP-Glycosyltransferase/glycogen phosphorylase"/>
    <property type="match status" value="1"/>
</dbReference>
<dbReference type="InterPro" id="IPR035090">
    <property type="entry name" value="Pyridoxal_P_attach_site"/>
</dbReference>
<dbReference type="FunFam" id="3.40.50.2000:FF:000005">
    <property type="entry name" value="Alpha-1,4 glucan phosphorylase"/>
    <property type="match status" value="1"/>
</dbReference>
<keyword evidence="6 11" id="KW-0328">Glycosyltransferase</keyword>
<evidence type="ECO:0000256" key="3">
    <source>
        <dbReference type="ARBA" id="ARBA00006047"/>
    </source>
</evidence>
<dbReference type="PIRSF" id="PIRSF000460">
    <property type="entry name" value="Pprylas_GlgP"/>
    <property type="match status" value="1"/>
</dbReference>
<evidence type="ECO:0000256" key="8">
    <source>
        <dbReference type="ARBA" id="ARBA00022898"/>
    </source>
</evidence>
<proteinExistence type="inferred from homology"/>
<keyword evidence="5" id="KW-0321">Glycogen metabolism</keyword>
<evidence type="ECO:0000256" key="5">
    <source>
        <dbReference type="ARBA" id="ARBA00022600"/>
    </source>
</evidence>
<dbReference type="GO" id="GO:0005980">
    <property type="term" value="P:glycogen catabolic process"/>
    <property type="evidence" value="ECO:0007669"/>
    <property type="project" value="TreeGrafter"/>
</dbReference>
<keyword evidence="7 11" id="KW-0808">Transferase</keyword>
<dbReference type="InterPro" id="IPR000811">
    <property type="entry name" value="Glyco_trans_35"/>
</dbReference>
<dbReference type="EC" id="2.4.1.1" evidence="4"/>
<dbReference type="FunFam" id="3.40.50.2000:FF:000002">
    <property type="entry name" value="Alpha-1,4 glucan phosphorylase"/>
    <property type="match status" value="1"/>
</dbReference>
<reference evidence="11" key="1">
    <citation type="submission" date="2016-10" db="EMBL/GenBank/DDBJ databases">
        <title>Sequence of Gallionella enrichment culture.</title>
        <authorList>
            <person name="Poehlein A."/>
            <person name="Muehling M."/>
            <person name="Daniel R."/>
        </authorList>
    </citation>
    <scope>NUCLEOTIDE SEQUENCE</scope>
</reference>
<evidence type="ECO:0000256" key="6">
    <source>
        <dbReference type="ARBA" id="ARBA00022676"/>
    </source>
</evidence>
<organism evidence="11">
    <name type="scientific">mine drainage metagenome</name>
    <dbReference type="NCBI Taxonomy" id="410659"/>
    <lineage>
        <taxon>unclassified sequences</taxon>
        <taxon>metagenomes</taxon>
        <taxon>ecological metagenomes</taxon>
    </lineage>
</organism>
<feature type="region of interest" description="Disordered" evidence="10">
    <location>
        <begin position="14"/>
        <end position="37"/>
    </location>
</feature>
<dbReference type="GO" id="GO:0030170">
    <property type="term" value="F:pyridoxal phosphate binding"/>
    <property type="evidence" value="ECO:0007669"/>
    <property type="project" value="InterPro"/>
</dbReference>
<evidence type="ECO:0000256" key="1">
    <source>
        <dbReference type="ARBA" id="ARBA00001275"/>
    </source>
</evidence>
<keyword evidence="9" id="KW-0119">Carbohydrate metabolism</keyword>
<comment type="caution">
    <text evidence="11">The sequence shown here is derived from an EMBL/GenBank/DDBJ whole genome shotgun (WGS) entry which is preliminary data.</text>
</comment>
<comment type="cofactor">
    <cofactor evidence="2">
        <name>pyridoxal 5'-phosphate</name>
        <dbReference type="ChEBI" id="CHEBI:597326"/>
    </cofactor>
</comment>
<gene>
    <name evidence="11" type="primary">malP_15</name>
    <name evidence="11" type="ORF">GALL_205390</name>
</gene>
<dbReference type="Gene3D" id="3.40.50.2000">
    <property type="entry name" value="Glycogen Phosphorylase B"/>
    <property type="match status" value="2"/>
</dbReference>
<evidence type="ECO:0000256" key="9">
    <source>
        <dbReference type="ARBA" id="ARBA00023277"/>
    </source>
</evidence>
<dbReference type="InterPro" id="IPR011833">
    <property type="entry name" value="Glycg_phsphrylas"/>
</dbReference>
<dbReference type="Pfam" id="PF00343">
    <property type="entry name" value="Phosphorylase"/>
    <property type="match status" value="1"/>
</dbReference>
<evidence type="ECO:0000256" key="2">
    <source>
        <dbReference type="ARBA" id="ARBA00001933"/>
    </source>
</evidence>
<protein>
    <recommendedName>
        <fullName evidence="4">glycogen phosphorylase</fullName>
        <ecNumber evidence="4">2.4.1.1</ecNumber>
    </recommendedName>
</protein>
<name>A0A1J5RZR4_9ZZZZ</name>
<dbReference type="NCBIfam" id="TIGR02093">
    <property type="entry name" value="P_ylase"/>
    <property type="match status" value="1"/>
</dbReference>
<accession>A0A1J5RZR4</accession>